<dbReference type="AlphaFoldDB" id="E0W0X5"/>
<dbReference type="eggNOG" id="KOG3762">
    <property type="taxonomic scope" value="Eukaryota"/>
</dbReference>
<dbReference type="PANTHER" id="PTHR16172">
    <property type="entry name" value="MAJOR FACILITATOR SUPERFAMILY DOMAIN-CONTAINING PROTEIN 6-LIKE"/>
    <property type="match status" value="1"/>
</dbReference>
<dbReference type="CTD" id="8234800"/>
<evidence type="ECO:0000256" key="3">
    <source>
        <dbReference type="ARBA" id="ARBA00022692"/>
    </source>
</evidence>
<dbReference type="GO" id="GO:0016020">
    <property type="term" value="C:membrane"/>
    <property type="evidence" value="ECO:0007669"/>
    <property type="project" value="UniProtKB-SubCell"/>
</dbReference>
<dbReference type="SUPFAM" id="SSF103473">
    <property type="entry name" value="MFS general substrate transporter"/>
    <property type="match status" value="2"/>
</dbReference>
<gene>
    <name evidence="9" type="primary">8234800</name>
    <name evidence="8" type="ORF">Phum_PHUM564870</name>
</gene>
<dbReference type="HOGENOM" id="CLU_013133_2_2_1"/>
<dbReference type="Proteomes" id="UP000009046">
    <property type="component" value="Unassembled WGS sequence"/>
</dbReference>
<reference evidence="8" key="1">
    <citation type="submission" date="2007-04" db="EMBL/GenBank/DDBJ databases">
        <title>Annotation of Pediculus humanus corporis strain USDA.</title>
        <authorList>
            <person name="Kirkness E."/>
            <person name="Hannick L."/>
            <person name="Hass B."/>
            <person name="Bruggner R."/>
            <person name="Lawson D."/>
            <person name="Bidwell S."/>
            <person name="Joardar V."/>
            <person name="Caler E."/>
            <person name="Walenz B."/>
            <person name="Inman J."/>
            <person name="Schobel S."/>
            <person name="Galinsky K."/>
            <person name="Amedeo P."/>
            <person name="Strausberg R."/>
        </authorList>
    </citation>
    <scope>NUCLEOTIDE SEQUENCE</scope>
    <source>
        <strain evidence="8">USDA</strain>
    </source>
</reference>
<feature type="transmembrane region" description="Helical" evidence="6">
    <location>
        <begin position="244"/>
        <end position="269"/>
    </location>
</feature>
<dbReference type="RefSeq" id="XP_002432019.1">
    <property type="nucleotide sequence ID" value="XM_002431974.1"/>
</dbReference>
<evidence type="ECO:0000256" key="6">
    <source>
        <dbReference type="SAM" id="Phobius"/>
    </source>
</evidence>
<keyword evidence="4 6" id="KW-1133">Transmembrane helix</keyword>
<dbReference type="EMBL" id="AAZO01006862">
    <property type="status" value="NOT_ANNOTATED_CDS"/>
    <property type="molecule type" value="Genomic_DNA"/>
</dbReference>
<dbReference type="OrthoDB" id="515887at2759"/>
<comment type="similarity">
    <text evidence="2">Belongs to the major facilitator superfamily. MFSD6 family.</text>
</comment>
<evidence type="ECO:0000313" key="10">
    <source>
        <dbReference type="Proteomes" id="UP000009046"/>
    </source>
</evidence>
<name>E0W0X5_PEDHC</name>
<evidence type="ECO:0000259" key="7">
    <source>
        <dbReference type="Pfam" id="PF12832"/>
    </source>
</evidence>
<protein>
    <recommendedName>
        <fullName evidence="7">Major facilitator superfamily associated domain-containing protein</fullName>
    </recommendedName>
</protein>
<feature type="transmembrane region" description="Helical" evidence="6">
    <location>
        <begin position="410"/>
        <end position="432"/>
    </location>
</feature>
<evidence type="ECO:0000256" key="4">
    <source>
        <dbReference type="ARBA" id="ARBA00022989"/>
    </source>
</evidence>
<evidence type="ECO:0000313" key="9">
    <source>
        <dbReference type="EnsemblMetazoa" id="PHUM564870-PA"/>
    </source>
</evidence>
<dbReference type="FunCoup" id="E0W0X5">
    <property type="interactions" value="12"/>
</dbReference>
<feature type="transmembrane region" description="Helical" evidence="6">
    <location>
        <begin position="73"/>
        <end position="95"/>
    </location>
</feature>
<dbReference type="OMA" id="CEYESSK"/>
<sequence length="459" mass="51040">MVKVNKDLLPMKAHYFLFNGGVSPVQPFMPVIAKDLKFPSNAVGIINGILPFTGMLAKPLFGAIADRFKLHKFIFIFFQILTIIGFFSIHFLTGIEEDNGGRVKLVCGAETNFDICFKGSDKQCLIQDVLKESFLNKTVECALRCDLSSELRTELCGQWKANPSVCTQEIIQDPNVPEYVHTSKGNIEVSNASDSDKYLSGNLDGVKLEFVAKVPLYHTLKFRNCLYFRVTDAQLDDETHHIPFYPWILVFLVWCIILGMCVGVQWTFLFWHVENLSGTCEYESSKKTILGLASGVQCFLGELPSFFLFGWILKKLGHVNIMTLVPFVIGIRFFMYSILPNPWWVLPIEVLQCSVGLGFATMASYASTIAPPGAEATVQGLVGAIFEGIGVSLGSYFGGLLFKDNNGSGLFQIFGCIAFALSITHGSVHYLLGKNKKLLNQTKVKICIKLLALKKLVVY</sequence>
<dbReference type="EnsemblMetazoa" id="PHUM564870-RA">
    <property type="protein sequence ID" value="PHUM564870-PA"/>
    <property type="gene ID" value="PHUM564870"/>
</dbReference>
<keyword evidence="10" id="KW-1185">Reference proteome</keyword>
<dbReference type="Gene3D" id="1.20.1250.20">
    <property type="entry name" value="MFS general substrate transporter like domains"/>
    <property type="match status" value="2"/>
</dbReference>
<accession>E0W0X5</accession>
<dbReference type="EMBL" id="AAZO01006863">
    <property type="status" value="NOT_ANNOTATED_CDS"/>
    <property type="molecule type" value="Genomic_DNA"/>
</dbReference>
<keyword evidence="3 6" id="KW-0812">Transmembrane</keyword>
<dbReference type="VEuPathDB" id="VectorBase:PHUM564870"/>
<reference evidence="8" key="2">
    <citation type="submission" date="2007-04" db="EMBL/GenBank/DDBJ databases">
        <title>The genome of the human body louse.</title>
        <authorList>
            <consortium name="The Human Body Louse Genome Consortium"/>
            <person name="Kirkness E."/>
            <person name="Walenz B."/>
            <person name="Hass B."/>
            <person name="Bruggner R."/>
            <person name="Strausberg R."/>
        </authorList>
    </citation>
    <scope>NUCLEOTIDE SEQUENCE</scope>
    <source>
        <strain evidence="8">USDA</strain>
    </source>
</reference>
<evidence type="ECO:0000256" key="2">
    <source>
        <dbReference type="ARBA" id="ARBA00005241"/>
    </source>
</evidence>
<feature type="transmembrane region" description="Helical" evidence="6">
    <location>
        <begin position="289"/>
        <end position="312"/>
    </location>
</feature>
<feature type="domain" description="Major facilitator superfamily associated" evidence="7">
    <location>
        <begin position="239"/>
        <end position="412"/>
    </location>
</feature>
<dbReference type="InterPro" id="IPR024989">
    <property type="entry name" value="MFS_assoc_dom"/>
</dbReference>
<feature type="transmembrane region" description="Helical" evidence="6">
    <location>
        <begin position="378"/>
        <end position="398"/>
    </location>
</feature>
<evidence type="ECO:0000256" key="1">
    <source>
        <dbReference type="ARBA" id="ARBA00004141"/>
    </source>
</evidence>
<dbReference type="Pfam" id="PF12832">
    <property type="entry name" value="MFS_1_like"/>
    <property type="match status" value="2"/>
</dbReference>
<organism>
    <name type="scientific">Pediculus humanus subsp. corporis</name>
    <name type="common">Body louse</name>
    <dbReference type="NCBI Taxonomy" id="121224"/>
    <lineage>
        <taxon>Eukaryota</taxon>
        <taxon>Metazoa</taxon>
        <taxon>Ecdysozoa</taxon>
        <taxon>Arthropoda</taxon>
        <taxon>Hexapoda</taxon>
        <taxon>Insecta</taxon>
        <taxon>Pterygota</taxon>
        <taxon>Neoptera</taxon>
        <taxon>Paraneoptera</taxon>
        <taxon>Psocodea</taxon>
        <taxon>Troctomorpha</taxon>
        <taxon>Phthiraptera</taxon>
        <taxon>Anoplura</taxon>
        <taxon>Pediculidae</taxon>
        <taxon>Pediculus</taxon>
    </lineage>
</organism>
<dbReference type="InterPro" id="IPR051717">
    <property type="entry name" value="MFS_MFSD6"/>
</dbReference>
<dbReference type="PANTHER" id="PTHR16172:SF30">
    <property type="entry name" value="SUGAR BABY, ISOFORM C"/>
    <property type="match status" value="1"/>
</dbReference>
<dbReference type="InParanoid" id="E0W0X5"/>
<feature type="transmembrane region" description="Helical" evidence="6">
    <location>
        <begin position="319"/>
        <end position="338"/>
    </location>
</feature>
<keyword evidence="5 6" id="KW-0472">Membrane</keyword>
<evidence type="ECO:0000256" key="5">
    <source>
        <dbReference type="ARBA" id="ARBA00023136"/>
    </source>
</evidence>
<feature type="domain" description="Major facilitator superfamily associated" evidence="7">
    <location>
        <begin position="10"/>
        <end position="90"/>
    </location>
</feature>
<feature type="transmembrane region" description="Helical" evidence="6">
    <location>
        <begin position="344"/>
        <end position="366"/>
    </location>
</feature>
<comment type="subcellular location">
    <subcellularLocation>
        <location evidence="1">Membrane</location>
        <topology evidence="1">Multi-pass membrane protein</topology>
    </subcellularLocation>
</comment>
<feature type="transmembrane region" description="Helical" evidence="6">
    <location>
        <begin position="42"/>
        <end position="61"/>
    </location>
</feature>
<reference evidence="9" key="3">
    <citation type="submission" date="2020-05" db="UniProtKB">
        <authorList>
            <consortium name="EnsemblMetazoa"/>
        </authorList>
    </citation>
    <scope>IDENTIFICATION</scope>
    <source>
        <strain evidence="9">USDA</strain>
    </source>
</reference>
<dbReference type="KEGG" id="phu:Phum_PHUM564870"/>
<proteinExistence type="inferred from homology"/>
<dbReference type="GeneID" id="8234800"/>
<dbReference type="EMBL" id="DS235862">
    <property type="protein sequence ID" value="EEB19281.1"/>
    <property type="molecule type" value="Genomic_DNA"/>
</dbReference>
<evidence type="ECO:0000313" key="8">
    <source>
        <dbReference type="EMBL" id="EEB19281.1"/>
    </source>
</evidence>
<dbReference type="InterPro" id="IPR036259">
    <property type="entry name" value="MFS_trans_sf"/>
</dbReference>